<feature type="compositionally biased region" description="Low complexity" evidence="1">
    <location>
        <begin position="86"/>
        <end position="96"/>
    </location>
</feature>
<dbReference type="Proteomes" id="UP000000763">
    <property type="component" value="Chromosome 3"/>
</dbReference>
<name>Q60DP0_ORYSJ</name>
<evidence type="ECO:0000313" key="3">
    <source>
        <dbReference type="Proteomes" id="UP000000763"/>
    </source>
</evidence>
<protein>
    <submittedName>
        <fullName evidence="2">Uncharacterized protein</fullName>
    </submittedName>
</protein>
<reference evidence="3" key="1">
    <citation type="journal article" date="2005" name="Nature">
        <title>The map-based sequence of the rice genome.</title>
        <authorList>
            <consortium name="International rice genome sequencing project (IRGSP)"/>
            <person name="Matsumoto T."/>
            <person name="Wu J."/>
            <person name="Kanamori H."/>
            <person name="Katayose Y."/>
            <person name="Fujisawa M."/>
            <person name="Namiki N."/>
            <person name="Mizuno H."/>
            <person name="Yamamoto K."/>
            <person name="Antonio B.A."/>
            <person name="Baba T."/>
            <person name="Sakata K."/>
            <person name="Nagamura Y."/>
            <person name="Aoki H."/>
            <person name="Arikawa K."/>
            <person name="Arita K."/>
            <person name="Bito T."/>
            <person name="Chiden Y."/>
            <person name="Fujitsuka N."/>
            <person name="Fukunaka R."/>
            <person name="Hamada M."/>
            <person name="Harada C."/>
            <person name="Hayashi A."/>
            <person name="Hijishita S."/>
            <person name="Honda M."/>
            <person name="Hosokawa S."/>
            <person name="Ichikawa Y."/>
            <person name="Idonuma A."/>
            <person name="Iijima M."/>
            <person name="Ikeda M."/>
            <person name="Ikeno M."/>
            <person name="Ito K."/>
            <person name="Ito S."/>
            <person name="Ito T."/>
            <person name="Ito Y."/>
            <person name="Ito Y."/>
            <person name="Iwabuchi A."/>
            <person name="Kamiya K."/>
            <person name="Karasawa W."/>
            <person name="Kurita K."/>
            <person name="Katagiri S."/>
            <person name="Kikuta A."/>
            <person name="Kobayashi H."/>
            <person name="Kobayashi N."/>
            <person name="Machita K."/>
            <person name="Maehara T."/>
            <person name="Masukawa M."/>
            <person name="Mizubayashi T."/>
            <person name="Mukai Y."/>
            <person name="Nagasaki H."/>
            <person name="Nagata Y."/>
            <person name="Naito S."/>
            <person name="Nakashima M."/>
            <person name="Nakama Y."/>
            <person name="Nakamichi Y."/>
            <person name="Nakamura M."/>
            <person name="Meguro A."/>
            <person name="Negishi M."/>
            <person name="Ohta I."/>
            <person name="Ohta T."/>
            <person name="Okamoto M."/>
            <person name="Ono N."/>
            <person name="Saji S."/>
            <person name="Sakaguchi M."/>
            <person name="Sakai K."/>
            <person name="Shibata M."/>
            <person name="Shimokawa T."/>
            <person name="Song J."/>
            <person name="Takazaki Y."/>
            <person name="Terasawa K."/>
            <person name="Tsugane M."/>
            <person name="Tsuji K."/>
            <person name="Ueda S."/>
            <person name="Waki K."/>
            <person name="Yamagata H."/>
            <person name="Yamamoto M."/>
            <person name="Yamamoto S."/>
            <person name="Yamane H."/>
            <person name="Yoshiki S."/>
            <person name="Yoshihara R."/>
            <person name="Yukawa K."/>
            <person name="Zhong H."/>
            <person name="Yano M."/>
            <person name="Yuan Q."/>
            <person name="Ouyang S."/>
            <person name="Liu J."/>
            <person name="Jones K.M."/>
            <person name="Gansberger K."/>
            <person name="Moffat K."/>
            <person name="Hill J."/>
            <person name="Bera J."/>
            <person name="Fadrosh D."/>
            <person name="Jin S."/>
            <person name="Johri S."/>
            <person name="Kim M."/>
            <person name="Overton L."/>
            <person name="Reardon M."/>
            <person name="Tsitrin T."/>
            <person name="Vuong H."/>
            <person name="Weaver B."/>
            <person name="Ciecko A."/>
            <person name="Tallon L."/>
            <person name="Jackson J."/>
            <person name="Pai G."/>
            <person name="Aken S.V."/>
            <person name="Utterback T."/>
            <person name="Reidmuller S."/>
            <person name="Feldblyum T."/>
            <person name="Hsiao J."/>
            <person name="Zismann V."/>
            <person name="Iobst S."/>
            <person name="de Vazeille A.R."/>
            <person name="Buell C.R."/>
            <person name="Ying K."/>
            <person name="Li Y."/>
            <person name="Lu T."/>
            <person name="Huang Y."/>
            <person name="Zhao Q."/>
            <person name="Feng Q."/>
            <person name="Zhang L."/>
            <person name="Zhu J."/>
            <person name="Weng Q."/>
            <person name="Mu J."/>
            <person name="Lu Y."/>
            <person name="Fan D."/>
            <person name="Liu Y."/>
            <person name="Guan J."/>
            <person name="Zhang Y."/>
            <person name="Yu S."/>
            <person name="Liu X."/>
            <person name="Zhang Y."/>
            <person name="Hong G."/>
            <person name="Han B."/>
            <person name="Choisne N."/>
            <person name="Demange N."/>
            <person name="Orjeda G."/>
            <person name="Samain S."/>
            <person name="Cattolico L."/>
            <person name="Pelletier E."/>
            <person name="Couloux A."/>
            <person name="Segurens B."/>
            <person name="Wincker P."/>
            <person name="D'Hont A."/>
            <person name="Scarpelli C."/>
            <person name="Weissenbach J."/>
            <person name="Salanoubat M."/>
            <person name="Quetier F."/>
            <person name="Yu Y."/>
            <person name="Kim H.R."/>
            <person name="Rambo T."/>
            <person name="Currie J."/>
            <person name="Collura K."/>
            <person name="Luo M."/>
            <person name="Yang T."/>
            <person name="Ammiraju J.S.S."/>
            <person name="Engler F."/>
            <person name="Soderlund C."/>
            <person name="Wing R.A."/>
            <person name="Palmer L.E."/>
            <person name="de la Bastide M."/>
            <person name="Spiegel L."/>
            <person name="Nascimento L."/>
            <person name="Zutavern T."/>
            <person name="O'Shaughnessy A."/>
            <person name="Dike S."/>
            <person name="Dedhia N."/>
            <person name="Preston R."/>
            <person name="Balija V."/>
            <person name="McCombie W.R."/>
            <person name="Chow T."/>
            <person name="Chen H."/>
            <person name="Chung M."/>
            <person name="Chen C."/>
            <person name="Shaw J."/>
            <person name="Wu H."/>
            <person name="Hsiao K."/>
            <person name="Chao Y."/>
            <person name="Chu M."/>
            <person name="Cheng C."/>
            <person name="Hour A."/>
            <person name="Lee P."/>
            <person name="Lin S."/>
            <person name="Lin Y."/>
            <person name="Liou J."/>
            <person name="Liu S."/>
            <person name="Hsing Y."/>
            <person name="Raghuvanshi S."/>
            <person name="Mohanty A."/>
            <person name="Bharti A.K."/>
            <person name="Gaur A."/>
            <person name="Gupta V."/>
            <person name="Kumar D."/>
            <person name="Ravi V."/>
            <person name="Vij S."/>
            <person name="Kapur A."/>
            <person name="Khurana P."/>
            <person name="Khurana P."/>
            <person name="Khurana J.P."/>
            <person name="Tyagi A.K."/>
            <person name="Gaikwad K."/>
            <person name="Singh A."/>
            <person name="Dalal V."/>
            <person name="Srivastava S."/>
            <person name="Dixit A."/>
            <person name="Pal A.K."/>
            <person name="Ghazi I.A."/>
            <person name="Yadav M."/>
            <person name="Pandit A."/>
            <person name="Bhargava A."/>
            <person name="Sureshbabu K."/>
            <person name="Batra K."/>
            <person name="Sharma T.R."/>
            <person name="Mohapatra T."/>
            <person name="Singh N.K."/>
            <person name="Messing J."/>
            <person name="Nelson A.B."/>
            <person name="Fuks G."/>
            <person name="Kavchok S."/>
            <person name="Keizer G."/>
            <person name="Linton E."/>
            <person name="Llaca V."/>
            <person name="Song R."/>
            <person name="Tanyolac B."/>
            <person name="Young S."/>
            <person name="Ho-Il K."/>
            <person name="Hahn J.H."/>
            <person name="Sangsakoo G."/>
            <person name="Vanavichit A."/>
            <person name="de Mattos Luiz.A.T."/>
            <person name="Zimmer P.D."/>
            <person name="Malone G."/>
            <person name="Dellagostin O."/>
            <person name="de Oliveira A.C."/>
            <person name="Bevan M."/>
            <person name="Bancroft I."/>
            <person name="Minx P."/>
            <person name="Cordum H."/>
            <person name="Wilson R."/>
            <person name="Cheng Z."/>
            <person name="Jin W."/>
            <person name="Jiang J."/>
            <person name="Leong S.A."/>
            <person name="Iwama H."/>
            <person name="Gojobori T."/>
            <person name="Itoh T."/>
            <person name="Niimura Y."/>
            <person name="Fujii Y."/>
            <person name="Habara T."/>
            <person name="Sakai H."/>
            <person name="Sato Y."/>
            <person name="Wilson G."/>
            <person name="Kumar K."/>
            <person name="McCouch S."/>
            <person name="Juretic N."/>
            <person name="Hoen D."/>
            <person name="Wright S."/>
            <person name="Bruskiewich R."/>
            <person name="Bureau T."/>
            <person name="Miyao A."/>
            <person name="Hirochika H."/>
            <person name="Nishikawa T."/>
            <person name="Kadowaki K."/>
            <person name="Sugiura M."/>
            <person name="Burr B."/>
            <person name="Sasaki T."/>
        </authorList>
    </citation>
    <scope>NUCLEOTIDE SEQUENCE [LARGE SCALE GENOMIC DNA]</scope>
    <source>
        <strain evidence="3">cv. Nipponbare</strain>
    </source>
</reference>
<reference evidence="3" key="2">
    <citation type="journal article" date="2008" name="Nucleic Acids Res.">
        <title>The rice annotation project database (RAP-DB): 2008 update.</title>
        <authorList>
            <consortium name="The rice annotation project (RAP)"/>
        </authorList>
    </citation>
    <scope>GENOME REANNOTATION</scope>
    <source>
        <strain evidence="3">cv. Nipponbare</strain>
    </source>
</reference>
<dbReference type="AlphaFoldDB" id="Q60DP0"/>
<evidence type="ECO:0000313" key="2">
    <source>
        <dbReference type="EMBL" id="AAU90283.1"/>
    </source>
</evidence>
<organism evidence="2 3">
    <name type="scientific">Oryza sativa subsp. japonica</name>
    <name type="common">Rice</name>
    <dbReference type="NCBI Taxonomy" id="39947"/>
    <lineage>
        <taxon>Eukaryota</taxon>
        <taxon>Viridiplantae</taxon>
        <taxon>Streptophyta</taxon>
        <taxon>Embryophyta</taxon>
        <taxon>Tracheophyta</taxon>
        <taxon>Spermatophyta</taxon>
        <taxon>Magnoliopsida</taxon>
        <taxon>Liliopsida</taxon>
        <taxon>Poales</taxon>
        <taxon>Poaceae</taxon>
        <taxon>BOP clade</taxon>
        <taxon>Oryzoideae</taxon>
        <taxon>Oryzeae</taxon>
        <taxon>Oryzinae</taxon>
        <taxon>Oryza</taxon>
        <taxon>Oryza sativa</taxon>
    </lineage>
</organism>
<evidence type="ECO:0000256" key="1">
    <source>
        <dbReference type="SAM" id="MobiDB-lite"/>
    </source>
</evidence>
<feature type="compositionally biased region" description="Basic and acidic residues" evidence="1">
    <location>
        <begin position="110"/>
        <end position="124"/>
    </location>
</feature>
<proteinExistence type="predicted"/>
<feature type="region of interest" description="Disordered" evidence="1">
    <location>
        <begin position="86"/>
        <end position="131"/>
    </location>
</feature>
<feature type="compositionally biased region" description="Low complexity" evidence="1">
    <location>
        <begin position="8"/>
        <end position="18"/>
    </location>
</feature>
<feature type="region of interest" description="Disordered" evidence="1">
    <location>
        <begin position="1"/>
        <end position="37"/>
    </location>
</feature>
<dbReference type="EMBL" id="AC145383">
    <property type="protein sequence ID" value="AAU90283.1"/>
    <property type="molecule type" value="Genomic_DNA"/>
</dbReference>
<gene>
    <name evidence="2" type="primary">OSJNBa0038E17.18</name>
</gene>
<sequence>MGEGRGAAVGVATGGSAAKEARRCRAQPPLPLSRRRSAPLYRRPRACPLATVAHHRPLHSACHALARCPSPRALCSTSPAVAAAASSAALAASAVADRPSPHRPRRARSASREREERGGEEEKSMAGGKSPFRCSEFRRLLTDKRTSIWAVNSQMDVQNSSRPYPVT</sequence>
<accession>Q60DP0</accession>